<dbReference type="Proteomes" id="UP000886808">
    <property type="component" value="Unassembled WGS sequence"/>
</dbReference>
<feature type="domain" description="DUF6472" evidence="1">
    <location>
        <begin position="2"/>
        <end position="55"/>
    </location>
</feature>
<reference evidence="2" key="1">
    <citation type="journal article" date="2021" name="PeerJ">
        <title>Extensive microbial diversity within the chicken gut microbiome revealed by metagenomics and culture.</title>
        <authorList>
            <person name="Gilroy R."/>
            <person name="Ravi A."/>
            <person name="Getino M."/>
            <person name="Pursley I."/>
            <person name="Horton D.L."/>
            <person name="Alikhan N.F."/>
            <person name="Baker D."/>
            <person name="Gharbi K."/>
            <person name="Hall N."/>
            <person name="Watson M."/>
            <person name="Adriaenssens E.M."/>
            <person name="Foster-Nyarko E."/>
            <person name="Jarju S."/>
            <person name="Secka A."/>
            <person name="Antonio M."/>
            <person name="Oren A."/>
            <person name="Chaudhuri R.R."/>
            <person name="La Ragione R."/>
            <person name="Hildebrand F."/>
            <person name="Pallen M.J."/>
        </authorList>
    </citation>
    <scope>NUCLEOTIDE SEQUENCE</scope>
    <source>
        <strain evidence="2">CHK193-4272</strain>
    </source>
</reference>
<protein>
    <recommendedName>
        <fullName evidence="1">DUF6472 domain-containing protein</fullName>
    </recommendedName>
</protein>
<accession>A0A9D1PIZ5</accession>
<dbReference type="InterPro" id="IPR045525">
    <property type="entry name" value="DUF6472"/>
</dbReference>
<comment type="caution">
    <text evidence="2">The sequence shown here is derived from an EMBL/GenBank/DDBJ whole genome shotgun (WGS) entry which is preliminary data.</text>
</comment>
<dbReference type="Pfam" id="PF20076">
    <property type="entry name" value="DUF6472"/>
    <property type="match status" value="1"/>
</dbReference>
<reference evidence="2" key="2">
    <citation type="submission" date="2021-04" db="EMBL/GenBank/DDBJ databases">
        <authorList>
            <person name="Gilroy R."/>
        </authorList>
    </citation>
    <scope>NUCLEOTIDE SEQUENCE</scope>
    <source>
        <strain evidence="2">CHK193-4272</strain>
    </source>
</reference>
<sequence length="56" mass="6807">MQCETCMYGQYDDEYDEYICDMVWDEDVAARQMQGFYSTCPYYRNGDDYSIVRKQN</sequence>
<dbReference type="AlphaFoldDB" id="A0A9D1PIZ5"/>
<proteinExistence type="predicted"/>
<evidence type="ECO:0000313" key="3">
    <source>
        <dbReference type="Proteomes" id="UP000886808"/>
    </source>
</evidence>
<evidence type="ECO:0000259" key="1">
    <source>
        <dbReference type="Pfam" id="PF20076"/>
    </source>
</evidence>
<dbReference type="EMBL" id="DXIE01000036">
    <property type="protein sequence ID" value="HIV62525.1"/>
    <property type="molecule type" value="Genomic_DNA"/>
</dbReference>
<name>A0A9D1PIZ5_9FIRM</name>
<organism evidence="2 3">
    <name type="scientific">Candidatus Butyricicoccus avistercoris</name>
    <dbReference type="NCBI Taxonomy" id="2838518"/>
    <lineage>
        <taxon>Bacteria</taxon>
        <taxon>Bacillati</taxon>
        <taxon>Bacillota</taxon>
        <taxon>Clostridia</taxon>
        <taxon>Eubacteriales</taxon>
        <taxon>Butyricicoccaceae</taxon>
        <taxon>Butyricicoccus</taxon>
    </lineage>
</organism>
<gene>
    <name evidence="2" type="ORF">H9746_06770</name>
</gene>
<evidence type="ECO:0000313" key="2">
    <source>
        <dbReference type="EMBL" id="HIV62525.1"/>
    </source>
</evidence>